<dbReference type="GO" id="GO:0004565">
    <property type="term" value="F:beta-galactosidase activity"/>
    <property type="evidence" value="ECO:0007669"/>
    <property type="project" value="UniProtKB-EC"/>
</dbReference>
<evidence type="ECO:0000256" key="4">
    <source>
        <dbReference type="ARBA" id="ARBA00013303"/>
    </source>
</evidence>
<dbReference type="SUPFAM" id="SSF74650">
    <property type="entry name" value="Galactose mutarotase-like"/>
    <property type="match status" value="1"/>
</dbReference>
<evidence type="ECO:0000256" key="1">
    <source>
        <dbReference type="ARBA" id="ARBA00001412"/>
    </source>
</evidence>
<dbReference type="InterPro" id="IPR006103">
    <property type="entry name" value="Glyco_hydro_2_cat"/>
</dbReference>
<dbReference type="InterPro" id="IPR023232">
    <property type="entry name" value="Glyco_hydro_2_AS"/>
</dbReference>
<evidence type="ECO:0000313" key="11">
    <source>
        <dbReference type="Proteomes" id="UP001084197"/>
    </source>
</evidence>
<comment type="catalytic activity">
    <reaction evidence="1 8">
        <text>Hydrolysis of terminal non-reducing beta-D-galactose residues in beta-D-galactosides.</text>
        <dbReference type="EC" id="3.2.1.23"/>
    </reaction>
</comment>
<dbReference type="Pfam" id="PF02836">
    <property type="entry name" value="Glyco_hydro_2_C"/>
    <property type="match status" value="1"/>
</dbReference>
<protein>
    <recommendedName>
        <fullName evidence="4 8">Beta-galactosidase</fullName>
        <ecNumber evidence="3 8">3.2.1.23</ecNumber>
    </recommendedName>
    <alternativeName>
        <fullName evidence="7 8">Lactase</fullName>
    </alternativeName>
</protein>
<dbReference type="SUPFAM" id="SSF49303">
    <property type="entry name" value="beta-Galactosidase/glucuronidase domain"/>
    <property type="match status" value="2"/>
</dbReference>
<dbReference type="InterPro" id="IPR050347">
    <property type="entry name" value="Bact_Beta-galactosidase"/>
</dbReference>
<sequence length="1038" mass="120836">MSKPLEKYSYVRPKNGYPEWNNNPEIFQVNRQKAHTTFIPFQTRKDALLNSHHSSAFLQDLNGEWLFQWYEKPADRLVDFYDKKHTYDNWEIINVPGHWQLQGYDYPQYTNVTYPWIEHDQIEAPFAPTNYNPVGQYIKTFDVSKEQLSMPTEICFEGVESAFYVWLNGDFVGYSEDTFTPALFDLTPYLIEGKNTLAVEVYRWSDASWLEDQDFWRLSGIFRDVYILRRPNSHITDIHVRHTLDDQYHDATLTLDVELKDYYQKKQTVHIEAYLFDHQERNVLDEPFGKTIEFQEQLEKVSILTNVKNPKKWSAEKPYLYQLIIEVCDAKGHLLEVIKQPVGFRRFELKDGLMMLNGKRIVFKGVNRHEFQADRGRAVTEQDMINDILLMKQFNINAVRTSHYPNHPKWYDLCDHYGLYVIDETNLETHGTWKYGQKGLDKAIPGSRPEWKENVLDRVHSMFQRDKNHPSILIWSLGNESFGGDNFIHMADFLRQHDDSRLIHYEGTFHYRESDHCSDVESTMYISPDGIEAYAKKNQPNKKPYILCEFSHAMGNSLGNFYQYTKLFDAYPILQGGFIWDWKDQALRHETEDGIHYLAYGGDFGESPHDGNFAGNGIIFADGEISPKLPEVKKCYQNIDLEAVNLTAGQIKITNKYLFTSLKDFTLRWYIKENGYLLSKGETVVNVDPLDSSVIQIDYLLPVKRSLTDEHVLTVSFVEREQSVWAEQEHEVAFEQFVLPTHMETVSVKQSETGEIIVTEEQGHILIFANERSIQVNKSTGFIEHFSYKGDDIIKRPIKPNFWRALTDNDRGNHLRDRSGIWEKTGNSILAGLEVTQESNRCKINTQIIYPGLNHTSIRLTYSIDHNGAIEINYQLLPGEGLPDLPVIGLMTILHSSYNQLNWYGKGPHETYWDRQFGAKLDRYQDQVRHRLTPYLKPQESGNLTEVRELLLHNENGAGLKISTTQPVEVSALPYKPEQLEQAMHPYELPESDTTVLRINHKQMGIGGDDSWGQQTHPEFTLPANKTYQYQFKLELKS</sequence>
<dbReference type="InterPro" id="IPR017853">
    <property type="entry name" value="GH"/>
</dbReference>
<comment type="caution">
    <text evidence="10">The sequence shown here is derived from an EMBL/GenBank/DDBJ whole genome shotgun (WGS) entry which is preliminary data.</text>
</comment>
<evidence type="ECO:0000256" key="8">
    <source>
        <dbReference type="RuleBase" id="RU361154"/>
    </source>
</evidence>
<dbReference type="InterPro" id="IPR032312">
    <property type="entry name" value="LacZ_4"/>
</dbReference>
<reference evidence="10" key="1">
    <citation type="submission" date="2022-11" db="EMBL/GenBank/DDBJ databases">
        <title>WGS of Natronobacillus azotifigens 24KS-1, an anaerobic diazotrophic haloalkaliphile from soda-rich habitats.</title>
        <authorList>
            <person name="Sorokin D.Y."/>
            <person name="Merkel A.Y."/>
        </authorList>
    </citation>
    <scope>NUCLEOTIDE SEQUENCE</scope>
    <source>
        <strain evidence="10">24KS-1</strain>
    </source>
</reference>
<comment type="similarity">
    <text evidence="2 8">Belongs to the glycosyl hydrolase 2 family.</text>
</comment>
<dbReference type="InterPro" id="IPR014718">
    <property type="entry name" value="GH-type_carb-bd"/>
</dbReference>
<evidence type="ECO:0000256" key="7">
    <source>
        <dbReference type="ARBA" id="ARBA00032230"/>
    </source>
</evidence>
<dbReference type="InterPro" id="IPR036156">
    <property type="entry name" value="Beta-gal/glucu_dom_sf"/>
</dbReference>
<name>A0A9J6RFP7_9BACI</name>
<dbReference type="InterPro" id="IPR013783">
    <property type="entry name" value="Ig-like_fold"/>
</dbReference>
<dbReference type="GO" id="GO:0005990">
    <property type="term" value="P:lactose catabolic process"/>
    <property type="evidence" value="ECO:0007669"/>
    <property type="project" value="TreeGrafter"/>
</dbReference>
<dbReference type="InterPro" id="IPR023230">
    <property type="entry name" value="Glyco_hydro_2_CS"/>
</dbReference>
<dbReference type="Pfam" id="PF00703">
    <property type="entry name" value="Glyco_hydro_2"/>
    <property type="match status" value="1"/>
</dbReference>
<evidence type="ECO:0000256" key="6">
    <source>
        <dbReference type="ARBA" id="ARBA00023295"/>
    </source>
</evidence>
<dbReference type="InterPro" id="IPR008979">
    <property type="entry name" value="Galactose-bd-like_sf"/>
</dbReference>
<dbReference type="InterPro" id="IPR006104">
    <property type="entry name" value="Glyco_hydro_2_N"/>
</dbReference>
<dbReference type="PROSITE" id="PS00719">
    <property type="entry name" value="GLYCOSYL_HYDROL_F2_1"/>
    <property type="match status" value="1"/>
</dbReference>
<dbReference type="InterPro" id="IPR006102">
    <property type="entry name" value="Ig-like_GH2"/>
</dbReference>
<dbReference type="Pfam" id="PF16353">
    <property type="entry name" value="LacZ_4"/>
    <property type="match status" value="1"/>
</dbReference>
<dbReference type="PROSITE" id="PS00608">
    <property type="entry name" value="GLYCOSYL_HYDROL_F2_2"/>
    <property type="match status" value="1"/>
</dbReference>
<feature type="domain" description="Beta galactosidase small chain/" evidence="9">
    <location>
        <begin position="766"/>
        <end position="1035"/>
    </location>
</feature>
<accession>A0A9J6RFP7</accession>
<dbReference type="SUPFAM" id="SSF51445">
    <property type="entry name" value="(Trans)glycosidases"/>
    <property type="match status" value="1"/>
</dbReference>
<dbReference type="InterPro" id="IPR011013">
    <property type="entry name" value="Gal_mutarotase_sf_dom"/>
</dbReference>
<dbReference type="PRINTS" id="PR00132">
    <property type="entry name" value="GLHYDRLASE2"/>
</dbReference>
<evidence type="ECO:0000259" key="9">
    <source>
        <dbReference type="SMART" id="SM01038"/>
    </source>
</evidence>
<dbReference type="SUPFAM" id="SSF49785">
    <property type="entry name" value="Galactose-binding domain-like"/>
    <property type="match status" value="1"/>
</dbReference>
<proteinExistence type="inferred from homology"/>
<dbReference type="RefSeq" id="WP_268781204.1">
    <property type="nucleotide sequence ID" value="NZ_JAPRAT010000036.1"/>
</dbReference>
<dbReference type="PANTHER" id="PTHR46323">
    <property type="entry name" value="BETA-GALACTOSIDASE"/>
    <property type="match status" value="1"/>
</dbReference>
<dbReference type="Pfam" id="PF02837">
    <property type="entry name" value="Glyco_hydro_2_N"/>
    <property type="match status" value="1"/>
</dbReference>
<keyword evidence="6 8" id="KW-0326">Glycosidase</keyword>
<dbReference type="InterPro" id="IPR004199">
    <property type="entry name" value="B-gal_small/dom_5"/>
</dbReference>
<dbReference type="InterPro" id="IPR006101">
    <property type="entry name" value="Glyco_hydro_2"/>
</dbReference>
<dbReference type="Pfam" id="PF02929">
    <property type="entry name" value="Bgal_small_N"/>
    <property type="match status" value="1"/>
</dbReference>
<dbReference type="EC" id="3.2.1.23" evidence="3 8"/>
<dbReference type="FunFam" id="2.60.40.10:FF:000680">
    <property type="entry name" value="Beta-galactosidase"/>
    <property type="match status" value="1"/>
</dbReference>
<gene>
    <name evidence="10" type="ORF">OWO01_14575</name>
</gene>
<dbReference type="Gene3D" id="2.70.98.10">
    <property type="match status" value="1"/>
</dbReference>
<dbReference type="GO" id="GO:0030246">
    <property type="term" value="F:carbohydrate binding"/>
    <property type="evidence" value="ECO:0007669"/>
    <property type="project" value="InterPro"/>
</dbReference>
<keyword evidence="5 8" id="KW-0378">Hydrolase</keyword>
<dbReference type="Gene3D" id="3.20.20.80">
    <property type="entry name" value="Glycosidases"/>
    <property type="match status" value="1"/>
</dbReference>
<dbReference type="AlphaFoldDB" id="A0A9J6RFP7"/>
<keyword evidence="11" id="KW-1185">Reference proteome</keyword>
<dbReference type="PANTHER" id="PTHR46323:SF2">
    <property type="entry name" value="BETA-GALACTOSIDASE"/>
    <property type="match status" value="1"/>
</dbReference>
<evidence type="ECO:0000313" key="10">
    <source>
        <dbReference type="EMBL" id="MCZ0704432.1"/>
    </source>
</evidence>
<dbReference type="SMART" id="SM01038">
    <property type="entry name" value="Bgal_small_N"/>
    <property type="match status" value="1"/>
</dbReference>
<organism evidence="10 11">
    <name type="scientific">Natronobacillus azotifigens</name>
    <dbReference type="NCBI Taxonomy" id="472978"/>
    <lineage>
        <taxon>Bacteria</taxon>
        <taxon>Bacillati</taxon>
        <taxon>Bacillota</taxon>
        <taxon>Bacilli</taxon>
        <taxon>Bacillales</taxon>
        <taxon>Bacillaceae</taxon>
        <taxon>Natronobacillus</taxon>
    </lineage>
</organism>
<evidence type="ECO:0000256" key="3">
    <source>
        <dbReference type="ARBA" id="ARBA00012756"/>
    </source>
</evidence>
<dbReference type="Gene3D" id="2.60.40.10">
    <property type="entry name" value="Immunoglobulins"/>
    <property type="match status" value="2"/>
</dbReference>
<dbReference type="EMBL" id="JAPRAT010000036">
    <property type="protein sequence ID" value="MCZ0704432.1"/>
    <property type="molecule type" value="Genomic_DNA"/>
</dbReference>
<dbReference type="GO" id="GO:0009341">
    <property type="term" value="C:beta-galactosidase complex"/>
    <property type="evidence" value="ECO:0007669"/>
    <property type="project" value="InterPro"/>
</dbReference>
<evidence type="ECO:0000256" key="5">
    <source>
        <dbReference type="ARBA" id="ARBA00022801"/>
    </source>
</evidence>
<dbReference type="Gene3D" id="2.60.120.260">
    <property type="entry name" value="Galactose-binding domain-like"/>
    <property type="match status" value="1"/>
</dbReference>
<dbReference type="Proteomes" id="UP001084197">
    <property type="component" value="Unassembled WGS sequence"/>
</dbReference>
<evidence type="ECO:0000256" key="2">
    <source>
        <dbReference type="ARBA" id="ARBA00007401"/>
    </source>
</evidence>